<dbReference type="GO" id="GO:0005737">
    <property type="term" value="C:cytoplasm"/>
    <property type="evidence" value="ECO:0007669"/>
    <property type="project" value="TreeGrafter"/>
</dbReference>
<name>K6VQL9_9MICO</name>
<dbReference type="InterPro" id="IPR003462">
    <property type="entry name" value="ODC_Mu_crystall"/>
</dbReference>
<accession>K6VQL9</accession>
<dbReference type="OrthoDB" id="4311033at2"/>
<gene>
    <name evidence="2" type="ORF">AUCHE_18_00050</name>
</gene>
<dbReference type="Proteomes" id="UP000008495">
    <property type="component" value="Unassembled WGS sequence"/>
</dbReference>
<dbReference type="SUPFAM" id="SSF51735">
    <property type="entry name" value="NAD(P)-binding Rossmann-fold domains"/>
    <property type="match status" value="1"/>
</dbReference>
<reference evidence="2 3" key="1">
    <citation type="submission" date="2012-08" db="EMBL/GenBank/DDBJ databases">
        <title>Whole genome shotgun sequence of Austwickia chelonae NBRC 105200.</title>
        <authorList>
            <person name="Yoshida I."/>
            <person name="Hosoyama A."/>
            <person name="Tsuchikane K."/>
            <person name="Katsumata H."/>
            <person name="Ando Y."/>
            <person name="Ohji S."/>
            <person name="Hamada M."/>
            <person name="Tamura T."/>
            <person name="Yamazoe A."/>
            <person name="Yamazaki S."/>
            <person name="Fujita N."/>
        </authorList>
    </citation>
    <scope>NUCLEOTIDE SEQUENCE [LARGE SCALE GENOMIC DNA]</scope>
    <source>
        <strain evidence="2 3">NBRC 105200</strain>
    </source>
</reference>
<dbReference type="PIRSF" id="PIRSF001439">
    <property type="entry name" value="CryM"/>
    <property type="match status" value="1"/>
</dbReference>
<evidence type="ECO:0000256" key="1">
    <source>
        <dbReference type="SAM" id="MobiDB-lite"/>
    </source>
</evidence>
<dbReference type="RefSeq" id="WP_006503761.1">
    <property type="nucleotide sequence ID" value="NZ_BAGZ01000018.1"/>
</dbReference>
<dbReference type="InterPro" id="IPR023401">
    <property type="entry name" value="ODC_N"/>
</dbReference>
<comment type="caution">
    <text evidence="2">The sequence shown here is derived from an EMBL/GenBank/DDBJ whole genome shotgun (WGS) entry which is preliminary data.</text>
</comment>
<organism evidence="2 3">
    <name type="scientific">Austwickia chelonae NBRC 105200</name>
    <dbReference type="NCBI Taxonomy" id="1184607"/>
    <lineage>
        <taxon>Bacteria</taxon>
        <taxon>Bacillati</taxon>
        <taxon>Actinomycetota</taxon>
        <taxon>Actinomycetes</taxon>
        <taxon>Micrococcales</taxon>
        <taxon>Dermatophilaceae</taxon>
        <taxon>Austwickia</taxon>
    </lineage>
</organism>
<dbReference type="Gene3D" id="3.40.50.720">
    <property type="entry name" value="NAD(P)-binding Rossmann-like Domain"/>
    <property type="match status" value="1"/>
</dbReference>
<feature type="region of interest" description="Disordered" evidence="1">
    <location>
        <begin position="33"/>
        <end position="53"/>
    </location>
</feature>
<dbReference type="InterPro" id="IPR036291">
    <property type="entry name" value="NAD(P)-bd_dom_sf"/>
</dbReference>
<proteinExistence type="predicted"/>
<dbReference type="STRING" id="100225.SAMN05421595_2866"/>
<evidence type="ECO:0000313" key="3">
    <source>
        <dbReference type="Proteomes" id="UP000008495"/>
    </source>
</evidence>
<dbReference type="PANTHER" id="PTHR13812">
    <property type="entry name" value="KETIMINE REDUCTASE MU-CRYSTALLIN"/>
    <property type="match status" value="1"/>
</dbReference>
<sequence>MSTPTWIDADEVLRRVSADRARTLLRAAVEGGLDPALDPSRSSPDAGAGQLLLMPSSTSTSAGVKVLSVAPKNPDRGLPRIQAWYVLMDAETLTPSVLLDGTALTALRTPATSALAAEVLAPDEVAELVLVGGGPQARGHAEAMAAIRRIGHVSVVDVEGDRAEACAEQVRELGLDCDAVTARDDVEAAVRRAGIVVCATSSAEPVIDGEWVADGACVVAIGSHEPDRRELDAGLLGRSQVVVEDVATALREAGDVIMAIEEGALAEADLHVLRDVVLGRVERAVDRPNVVKTVGMSWQDLVVAEGAVSEAE</sequence>
<dbReference type="Pfam" id="PF02423">
    <property type="entry name" value="OCD_Mu_crystall"/>
    <property type="match status" value="1"/>
</dbReference>
<evidence type="ECO:0000313" key="2">
    <source>
        <dbReference type="EMBL" id="GAB79004.1"/>
    </source>
</evidence>
<dbReference type="PANTHER" id="PTHR13812:SF19">
    <property type="entry name" value="KETIMINE REDUCTASE MU-CRYSTALLIN"/>
    <property type="match status" value="1"/>
</dbReference>
<keyword evidence="3" id="KW-1185">Reference proteome</keyword>
<dbReference type="EMBL" id="BAGZ01000018">
    <property type="protein sequence ID" value="GAB79004.1"/>
    <property type="molecule type" value="Genomic_DNA"/>
</dbReference>
<dbReference type="Gene3D" id="3.30.1780.10">
    <property type="entry name" value="ornithine cyclodeaminase, domain 1"/>
    <property type="match status" value="1"/>
</dbReference>
<dbReference type="AlphaFoldDB" id="K6VQL9"/>
<dbReference type="eggNOG" id="COG2423">
    <property type="taxonomic scope" value="Bacteria"/>
</dbReference>
<protein>
    <submittedName>
        <fullName evidence="2">Ornithine cyclodeaminase/mu-crystallin family protein</fullName>
    </submittedName>
</protein>